<reference evidence="1 2" key="1">
    <citation type="submission" date="2016-05" db="EMBL/GenBank/DDBJ databases">
        <authorList>
            <person name="Lavstsen T."/>
            <person name="Jespersen J.S."/>
        </authorList>
    </citation>
    <scope>NUCLEOTIDE SEQUENCE [LARGE SCALE GENOMIC DNA]</scope>
    <source>
        <strain evidence="1 2">KCJ1736</strain>
    </source>
</reference>
<dbReference type="Proteomes" id="UP000077098">
    <property type="component" value="Unassembled WGS sequence"/>
</dbReference>
<gene>
    <name evidence="1" type="ORF">A7J57_00120</name>
</gene>
<dbReference type="RefSeq" id="WP_063949291.1">
    <property type="nucleotide sequence ID" value="NZ_LXPS01000015.1"/>
</dbReference>
<proteinExistence type="predicted"/>
<sequence length="69" mass="7468">MIETSKMLAILEKLGIDRINLLTSEKPCDPQAFLDAATDALKQIDDGRSTLISSFPDVGVKGMISETIT</sequence>
<organism evidence="1 2">
    <name type="scientific">Agrobacterium tumefaciens</name>
    <dbReference type="NCBI Taxonomy" id="358"/>
    <lineage>
        <taxon>Bacteria</taxon>
        <taxon>Pseudomonadati</taxon>
        <taxon>Pseudomonadota</taxon>
        <taxon>Alphaproteobacteria</taxon>
        <taxon>Hyphomicrobiales</taxon>
        <taxon>Rhizobiaceae</taxon>
        <taxon>Rhizobium/Agrobacterium group</taxon>
        <taxon>Agrobacterium</taxon>
        <taxon>Agrobacterium tumefaciens complex</taxon>
    </lineage>
</organism>
<evidence type="ECO:0000313" key="1">
    <source>
        <dbReference type="EMBL" id="OAE45435.1"/>
    </source>
</evidence>
<name>A0A176XC33_AGRTU</name>
<protein>
    <submittedName>
        <fullName evidence="1">Uncharacterized protein</fullName>
    </submittedName>
</protein>
<evidence type="ECO:0000313" key="2">
    <source>
        <dbReference type="Proteomes" id="UP000077098"/>
    </source>
</evidence>
<accession>A0A176XC33</accession>
<dbReference type="AlphaFoldDB" id="A0A176XC33"/>
<comment type="caution">
    <text evidence="1">The sequence shown here is derived from an EMBL/GenBank/DDBJ whole genome shotgun (WGS) entry which is preliminary data.</text>
</comment>
<dbReference type="EMBL" id="LXPS01000015">
    <property type="protein sequence ID" value="OAE45435.1"/>
    <property type="molecule type" value="Genomic_DNA"/>
</dbReference>